<dbReference type="EMBL" id="PCVI01000013">
    <property type="protein sequence ID" value="PIQ70378.1"/>
    <property type="molecule type" value="Genomic_DNA"/>
</dbReference>
<protein>
    <submittedName>
        <fullName evidence="3">Uncharacterized protein</fullName>
    </submittedName>
</protein>
<organism evidence="3 4">
    <name type="scientific">Candidatus Shapirobacteria bacterium CG11_big_fil_rev_8_21_14_0_20_40_12</name>
    <dbReference type="NCBI Taxonomy" id="1974889"/>
    <lineage>
        <taxon>Bacteria</taxon>
        <taxon>Candidatus Shapironibacteriota</taxon>
    </lineage>
</organism>
<comment type="caution">
    <text evidence="3">The sequence shown here is derived from an EMBL/GenBank/DDBJ whole genome shotgun (WGS) entry which is preliminary data.</text>
</comment>
<accession>A0A2H0KGH2</accession>
<gene>
    <name evidence="3" type="ORF">COV89_00785</name>
</gene>
<proteinExistence type="predicted"/>
<sequence length="71" mass="7709">MTGSLPSDIGNLPDLNSFSLEDNLFSGVIPVSLGQPQLNIFRISRNRFAGKIPPQINPSKIRNFAADPSNL</sequence>
<dbReference type="InterPro" id="IPR001611">
    <property type="entry name" value="Leu-rich_rpt"/>
</dbReference>
<evidence type="ECO:0000256" key="2">
    <source>
        <dbReference type="ARBA" id="ARBA00022729"/>
    </source>
</evidence>
<name>A0A2H0KGH2_9BACT</name>
<keyword evidence="2" id="KW-0732">Signal</keyword>
<evidence type="ECO:0000256" key="1">
    <source>
        <dbReference type="ARBA" id="ARBA00004167"/>
    </source>
</evidence>
<evidence type="ECO:0000313" key="3">
    <source>
        <dbReference type="EMBL" id="PIQ70378.1"/>
    </source>
</evidence>
<dbReference type="PANTHER" id="PTHR48053">
    <property type="entry name" value="LEUCINE RICH REPEAT FAMILY PROTEIN, EXPRESSED"/>
    <property type="match status" value="1"/>
</dbReference>
<dbReference type="InterPro" id="IPR051716">
    <property type="entry name" value="Plant_RL_S/T_kinase"/>
</dbReference>
<dbReference type="PANTHER" id="PTHR48053:SF71">
    <property type="entry name" value="LEUCINE RICH REPEAT FAMILY PROTEIN, EXPRESSED"/>
    <property type="match status" value="1"/>
</dbReference>
<evidence type="ECO:0000313" key="4">
    <source>
        <dbReference type="Proteomes" id="UP000231371"/>
    </source>
</evidence>
<dbReference type="Proteomes" id="UP000231371">
    <property type="component" value="Unassembled WGS sequence"/>
</dbReference>
<dbReference type="AlphaFoldDB" id="A0A2H0KGH2"/>
<dbReference type="Pfam" id="PF00560">
    <property type="entry name" value="LRR_1"/>
    <property type="match status" value="1"/>
</dbReference>
<reference evidence="3 4" key="1">
    <citation type="submission" date="2017-09" db="EMBL/GenBank/DDBJ databases">
        <title>Depth-based differentiation of microbial function through sediment-hosted aquifers and enrichment of novel symbionts in the deep terrestrial subsurface.</title>
        <authorList>
            <person name="Probst A.J."/>
            <person name="Ladd B."/>
            <person name="Jarett J.K."/>
            <person name="Geller-Mcgrath D.E."/>
            <person name="Sieber C.M."/>
            <person name="Emerson J.B."/>
            <person name="Anantharaman K."/>
            <person name="Thomas B.C."/>
            <person name="Malmstrom R."/>
            <person name="Stieglmeier M."/>
            <person name="Klingl A."/>
            <person name="Woyke T."/>
            <person name="Ryan C.M."/>
            <person name="Banfield J.F."/>
        </authorList>
    </citation>
    <scope>NUCLEOTIDE SEQUENCE [LARGE SCALE GENOMIC DNA]</scope>
    <source>
        <strain evidence="3">CG11_big_fil_rev_8_21_14_0_20_40_12</strain>
    </source>
</reference>
<dbReference type="Gene3D" id="3.80.10.10">
    <property type="entry name" value="Ribonuclease Inhibitor"/>
    <property type="match status" value="1"/>
</dbReference>
<dbReference type="SUPFAM" id="SSF52058">
    <property type="entry name" value="L domain-like"/>
    <property type="match status" value="1"/>
</dbReference>
<comment type="subcellular location">
    <subcellularLocation>
        <location evidence="1">Membrane</location>
        <topology evidence="1">Single-pass membrane protein</topology>
    </subcellularLocation>
</comment>
<dbReference type="InterPro" id="IPR032675">
    <property type="entry name" value="LRR_dom_sf"/>
</dbReference>
<dbReference type="GO" id="GO:0016020">
    <property type="term" value="C:membrane"/>
    <property type="evidence" value="ECO:0007669"/>
    <property type="project" value="UniProtKB-SubCell"/>
</dbReference>